<evidence type="ECO:0000313" key="3">
    <source>
        <dbReference type="EMBL" id="MFD1567586.1"/>
    </source>
</evidence>
<reference evidence="3 4" key="1">
    <citation type="journal article" date="2019" name="Int. J. Syst. Evol. Microbiol.">
        <title>The Global Catalogue of Microorganisms (GCM) 10K type strain sequencing project: providing services to taxonomists for standard genome sequencing and annotation.</title>
        <authorList>
            <consortium name="The Broad Institute Genomics Platform"/>
            <consortium name="The Broad Institute Genome Sequencing Center for Infectious Disease"/>
            <person name="Wu L."/>
            <person name="Ma J."/>
        </authorList>
    </citation>
    <scope>NUCLEOTIDE SEQUENCE [LARGE SCALE GENOMIC DNA]</scope>
    <source>
        <strain evidence="3 4">CGMCC 1.12859</strain>
    </source>
</reference>
<proteinExistence type="predicted"/>
<dbReference type="RefSeq" id="WP_267647463.1">
    <property type="nucleotide sequence ID" value="NZ_JANHGR010000002.1"/>
</dbReference>
<dbReference type="PANTHER" id="PTHR43384:SF6">
    <property type="entry name" value="SEPTUM SITE-DETERMINING PROTEIN MIND HOMOLOG, CHLOROPLASTIC"/>
    <property type="match status" value="1"/>
</dbReference>
<accession>A0ABD6BRG7</accession>
<keyword evidence="1" id="KW-0547">Nucleotide-binding</keyword>
<dbReference type="EMBL" id="JBHUCZ010000007">
    <property type="protein sequence ID" value="MFD1567586.1"/>
    <property type="molecule type" value="Genomic_DNA"/>
</dbReference>
<sequence length="260" mass="26662">MPVTTVAFVGATGGAGTTRSCLELATVLAAAGDDVAVIDAAYDTQGIARHLSGRLEPDATALTTDAVDEPLAAGLVDYDPDPDRAALDLEDLPESGRVACLPARAPFERLARAKTSEAAQALERRIDEAAGEFDRVLIDTPPLGSNPAVAAVTTAERVAVVTPATERGVDAAQMTRGRLQDVGTSADAVVAVDRAGEVAIPESDADAVILRFDAEAPAALETDAGAEALARVADAVLDRELDLPLAEVGIVETVTSLGDR</sequence>
<keyword evidence="4" id="KW-1185">Reference proteome</keyword>
<organism evidence="3 4">
    <name type="scientific">Halolamina litorea</name>
    <dbReference type="NCBI Taxonomy" id="1515593"/>
    <lineage>
        <taxon>Archaea</taxon>
        <taxon>Methanobacteriati</taxon>
        <taxon>Methanobacteriota</taxon>
        <taxon>Stenosarchaea group</taxon>
        <taxon>Halobacteria</taxon>
        <taxon>Halobacteriales</taxon>
        <taxon>Haloferacaceae</taxon>
    </lineage>
</organism>
<dbReference type="SUPFAM" id="SSF52540">
    <property type="entry name" value="P-loop containing nucleoside triphosphate hydrolases"/>
    <property type="match status" value="1"/>
</dbReference>
<dbReference type="GO" id="GO:0005524">
    <property type="term" value="F:ATP binding"/>
    <property type="evidence" value="ECO:0007669"/>
    <property type="project" value="UniProtKB-KW"/>
</dbReference>
<dbReference type="InterPro" id="IPR027417">
    <property type="entry name" value="P-loop_NTPase"/>
</dbReference>
<protein>
    <submittedName>
        <fullName evidence="3">AAA family ATPase</fullName>
    </submittedName>
</protein>
<dbReference type="AlphaFoldDB" id="A0ABD6BRG7"/>
<dbReference type="Proteomes" id="UP001597139">
    <property type="component" value="Unassembled WGS sequence"/>
</dbReference>
<comment type="caution">
    <text evidence="3">The sequence shown here is derived from an EMBL/GenBank/DDBJ whole genome shotgun (WGS) entry which is preliminary data.</text>
</comment>
<evidence type="ECO:0000256" key="1">
    <source>
        <dbReference type="ARBA" id="ARBA00022741"/>
    </source>
</evidence>
<gene>
    <name evidence="3" type="ORF">ACFSAU_08780</name>
</gene>
<evidence type="ECO:0000313" key="4">
    <source>
        <dbReference type="Proteomes" id="UP001597139"/>
    </source>
</evidence>
<dbReference type="PANTHER" id="PTHR43384">
    <property type="entry name" value="SEPTUM SITE-DETERMINING PROTEIN MIND HOMOLOG, CHLOROPLASTIC-RELATED"/>
    <property type="match status" value="1"/>
</dbReference>
<keyword evidence="2" id="KW-0067">ATP-binding</keyword>
<dbReference type="InterPro" id="IPR050625">
    <property type="entry name" value="ParA/MinD_ATPase"/>
</dbReference>
<evidence type="ECO:0000256" key="2">
    <source>
        <dbReference type="ARBA" id="ARBA00022840"/>
    </source>
</evidence>
<name>A0ABD6BRG7_9EURY</name>
<dbReference type="Gene3D" id="3.40.50.300">
    <property type="entry name" value="P-loop containing nucleotide triphosphate hydrolases"/>
    <property type="match status" value="1"/>
</dbReference>